<proteinExistence type="predicted"/>
<keyword evidence="6" id="KW-1015">Disulfide bond</keyword>
<evidence type="ECO:0000256" key="1">
    <source>
        <dbReference type="ARBA" id="ARBA00004127"/>
    </source>
</evidence>
<evidence type="ECO:0000256" key="6">
    <source>
        <dbReference type="ARBA" id="ARBA00023157"/>
    </source>
</evidence>
<dbReference type="PANTHER" id="PTHR14624">
    <property type="entry name" value="DFG10 PROTEIN"/>
    <property type="match status" value="1"/>
</dbReference>
<feature type="domain" description="LamG-like jellyroll fold" evidence="9">
    <location>
        <begin position="1141"/>
        <end position="1271"/>
    </location>
</feature>
<dbReference type="GO" id="GO:0006488">
    <property type="term" value="P:dolichol-linked oligosaccharide biosynthetic process"/>
    <property type="evidence" value="ECO:0007669"/>
    <property type="project" value="InterPro"/>
</dbReference>
<dbReference type="InParanoid" id="A0A2P6NVD0"/>
<keyword evidence="11" id="KW-1185">Reference proteome</keyword>
<evidence type="ECO:0000313" key="10">
    <source>
        <dbReference type="EMBL" id="PRP87913.1"/>
    </source>
</evidence>
<evidence type="ECO:0000256" key="5">
    <source>
        <dbReference type="ARBA" id="ARBA00023136"/>
    </source>
</evidence>
<dbReference type="EMBL" id="MDYQ01000016">
    <property type="protein sequence ID" value="PRP87913.1"/>
    <property type="molecule type" value="Genomic_DNA"/>
</dbReference>
<keyword evidence="2 8" id="KW-0812">Transmembrane</keyword>
<dbReference type="PROSITE" id="PS50244">
    <property type="entry name" value="S5A_REDUCTASE"/>
    <property type="match status" value="1"/>
</dbReference>
<dbReference type="Pfam" id="PF13385">
    <property type="entry name" value="Laminin_G_3"/>
    <property type="match status" value="2"/>
</dbReference>
<dbReference type="GO" id="GO:0005783">
    <property type="term" value="C:endoplasmic reticulum"/>
    <property type="evidence" value="ECO:0007669"/>
    <property type="project" value="TreeGrafter"/>
</dbReference>
<dbReference type="GO" id="GO:0016095">
    <property type="term" value="P:polyprenol catabolic process"/>
    <property type="evidence" value="ECO:0007669"/>
    <property type="project" value="TreeGrafter"/>
</dbReference>
<feature type="transmembrane region" description="Helical" evidence="8">
    <location>
        <begin position="128"/>
        <end position="147"/>
    </location>
</feature>
<dbReference type="GO" id="GO:0003865">
    <property type="term" value="F:3-oxo-5-alpha-steroid 4-dehydrogenase activity"/>
    <property type="evidence" value="ECO:0007669"/>
    <property type="project" value="TreeGrafter"/>
</dbReference>
<evidence type="ECO:0000313" key="11">
    <source>
        <dbReference type="Proteomes" id="UP000241769"/>
    </source>
</evidence>
<dbReference type="Pfam" id="PF02544">
    <property type="entry name" value="Steroid_dh"/>
    <property type="match status" value="1"/>
</dbReference>
<dbReference type="InterPro" id="IPR013320">
    <property type="entry name" value="ConA-like_dom_sf"/>
</dbReference>
<dbReference type="Gene3D" id="2.60.120.200">
    <property type="match status" value="2"/>
</dbReference>
<dbReference type="PANTHER" id="PTHR14624:SF0">
    <property type="entry name" value="POLYPRENOL REDUCTASE"/>
    <property type="match status" value="1"/>
</dbReference>
<evidence type="ECO:0000256" key="4">
    <source>
        <dbReference type="ARBA" id="ARBA00022989"/>
    </source>
</evidence>
<evidence type="ECO:0000256" key="7">
    <source>
        <dbReference type="SAM" id="MobiDB-lite"/>
    </source>
</evidence>
<comment type="caution">
    <text evidence="10">The sequence shown here is derived from an EMBL/GenBank/DDBJ whole genome shotgun (WGS) entry which is preliminary data.</text>
</comment>
<sequence length="1324" mass="143224">MLLLLCRVAWLSALFLFLLKTIWAPLDELTTYGRLGRNKVLWPILSNRASWTLGYTFATVWSVSCWLLLWRSQDLSIFTSYWTSFLYPLGNHMPIRAHLYMFVFGIQVSRRATECIFVHRFTDRPISIINTILALSFYAFAVLSPPLEILHRTTSSPSNVDLSWFDFLAIMIFFYSSLQQCMIHMILSKQEKKKGRYCLPKEAHWKEVVCPHYFHEIVIYACLWVISGAHLFSSNTLIFLFVSLNLSKTAIMTRKTYEKEGQKVRRFAAEVTARLDLSSIQPEKSEKRFDLCAVSLPINGRMNENERKDTRYVFLGRDRNREKHKIRAPSSNSLSGCLYLYPRFHSSPSWVYFYLSLPWDEQICSIKSVELLKAALDIVEFSQTWTEMESCRLRGDGRFENHSEPHAQATSTSTRLTLTTNNTRITMMKGAAILLLLTILSAAVADTCSQGYSYCPDVNSCYDTTQYTCEKDKFNGNNRLCAVGTTACNDICIASCAYQCNADGSYSVLANRTCPPPPTCLGANSFACGEACYDSTKFCCVSGQPQDISACPDATSSVCDDTADCPFGIFNLGSLADGQLRLNFGPGASSVNFTLKQGALVDNRGHQCYISSSGQLQCDQVPQTSDTSFCTSGDYLSHKGSLVWYACAIGTGGSNIYTASIDARACSATYLYVTPNCPATVATSSVAPTQATTSSAAPTKAPTSSAAPTTSAAPTSSAAPTKASTSSAAPTTSAAPTKASTSSAAPTTSAAPTSSVAPTKASTTSAAPTTSAVVTKSSTYVPSSTIAPSTTPSVCIPGGISIPVPFCYFSFDFGISLGGIIKDDSGKGRHGTCLGQPKSVKGLFNLGLSVDASVGFQGLRVDKVAGLGGSFSFATWLKISAGSDKTMKIVSTKSGLFSLISGWELSLCPTTKSVSFSSGFQSVSWNIDFTAEAYFHLAFTADANGKVTLYINGVAGASQTVRISKCTGSLYIASDKSNCNFKGHLDDFLAFDVCLTIEQIISIINNRCTTTATTALPSGPKPVTGVPEASKPATKPATKPSEAPKPTEASKPATKSSEAPKSSTPSASSSPSKPKKTCGLPWSYWSFDNNKDGKCNDDSGHGRHASYSGSWDQTIGKLRKGCQWKSDKSLHLNVPSCNLYKSFTVATWVKFDSCSGNQVLATTKGLLSGWEIAFDGDKKQFVFTSSLGSQVWWDASSVQANVWVHVSLAVDSTTAECFINGDSCGSKKVAACSAGISGLKIGAKPTLLGTTSQLKGSLDEFLVFDKVLDREQVCDARDKYQTGADVPSNNWSKQTTSSLDWGVDWEHADLPSSRADRLVNWWKF</sequence>
<keyword evidence="4 8" id="KW-1133">Transmembrane helix</keyword>
<evidence type="ECO:0000256" key="3">
    <source>
        <dbReference type="ARBA" id="ARBA00022729"/>
    </source>
</evidence>
<evidence type="ECO:0000259" key="9">
    <source>
        <dbReference type="SMART" id="SM00560"/>
    </source>
</evidence>
<evidence type="ECO:0000256" key="2">
    <source>
        <dbReference type="ARBA" id="ARBA00022692"/>
    </source>
</evidence>
<feature type="transmembrane region" description="Helical" evidence="8">
    <location>
        <begin position="49"/>
        <end position="70"/>
    </location>
</feature>
<feature type="transmembrane region" description="Helical" evidence="8">
    <location>
        <begin position="167"/>
        <end position="187"/>
    </location>
</feature>
<keyword evidence="3" id="KW-0732">Signal</keyword>
<reference evidence="10 11" key="1">
    <citation type="journal article" date="2018" name="Genome Biol. Evol.">
        <title>Multiple Roots of Fruiting Body Formation in Amoebozoa.</title>
        <authorList>
            <person name="Hillmann F."/>
            <person name="Forbes G."/>
            <person name="Novohradska S."/>
            <person name="Ferling I."/>
            <person name="Riege K."/>
            <person name="Groth M."/>
            <person name="Westermann M."/>
            <person name="Marz M."/>
            <person name="Spaller T."/>
            <person name="Winckler T."/>
            <person name="Schaap P."/>
            <person name="Glockner G."/>
        </authorList>
    </citation>
    <scope>NUCLEOTIDE SEQUENCE [LARGE SCALE GENOMIC DNA]</scope>
    <source>
        <strain evidence="10 11">Jena</strain>
    </source>
</reference>
<protein>
    <submittedName>
        <fullName evidence="10">Major facilitator superfamily MFS_1</fullName>
    </submittedName>
</protein>
<feature type="region of interest" description="Disordered" evidence="7">
    <location>
        <begin position="690"/>
        <end position="768"/>
    </location>
</feature>
<comment type="subcellular location">
    <subcellularLocation>
        <location evidence="1">Endomembrane system</location>
        <topology evidence="1">Multi-pass membrane protein</topology>
    </subcellularLocation>
</comment>
<dbReference type="OrthoDB" id="6017464at2759"/>
<keyword evidence="5 8" id="KW-0472">Membrane</keyword>
<dbReference type="Pfam" id="PF22799">
    <property type="entry name" value="PIR1-like_C"/>
    <property type="match status" value="1"/>
</dbReference>
<dbReference type="SUPFAM" id="SSF49899">
    <property type="entry name" value="Concanavalin A-like lectins/glucanases"/>
    <property type="match status" value="2"/>
</dbReference>
<feature type="region of interest" description="Disordered" evidence="7">
    <location>
        <begin position="1014"/>
        <end position="1076"/>
    </location>
</feature>
<dbReference type="SMART" id="SM00560">
    <property type="entry name" value="LamGL"/>
    <property type="match status" value="2"/>
</dbReference>
<evidence type="ECO:0000256" key="8">
    <source>
        <dbReference type="SAM" id="Phobius"/>
    </source>
</evidence>
<dbReference type="InterPro" id="IPR039698">
    <property type="entry name" value="Dfg10/SRD5A3"/>
</dbReference>
<dbReference type="InterPro" id="IPR054508">
    <property type="entry name" value="PIR1-like_C"/>
</dbReference>
<dbReference type="Proteomes" id="UP000241769">
    <property type="component" value="Unassembled WGS sequence"/>
</dbReference>
<accession>A0A2P6NVD0</accession>
<dbReference type="InterPro" id="IPR006558">
    <property type="entry name" value="LamG-like"/>
</dbReference>
<dbReference type="InterPro" id="IPR001104">
    <property type="entry name" value="3-oxo-5_a-steroid_4-DH_C"/>
</dbReference>
<feature type="domain" description="LamG-like jellyroll fold" evidence="9">
    <location>
        <begin position="869"/>
        <end position="998"/>
    </location>
</feature>
<organism evidence="10 11">
    <name type="scientific">Planoprotostelium fungivorum</name>
    <dbReference type="NCBI Taxonomy" id="1890364"/>
    <lineage>
        <taxon>Eukaryota</taxon>
        <taxon>Amoebozoa</taxon>
        <taxon>Evosea</taxon>
        <taxon>Variosea</taxon>
        <taxon>Cavosteliida</taxon>
        <taxon>Cavosteliaceae</taxon>
        <taxon>Planoprotostelium</taxon>
    </lineage>
</organism>
<name>A0A2P6NVD0_9EUKA</name>
<gene>
    <name evidence="10" type="ORF">PROFUN_02650</name>
</gene>
<feature type="compositionally biased region" description="Low complexity" evidence="7">
    <location>
        <begin position="1049"/>
        <end position="1072"/>
    </location>
</feature>